<dbReference type="CDD" id="cd00082">
    <property type="entry name" value="HisKA"/>
    <property type="match status" value="1"/>
</dbReference>
<dbReference type="InterPro" id="IPR003660">
    <property type="entry name" value="HAMP_dom"/>
</dbReference>
<evidence type="ECO:0000259" key="17">
    <source>
        <dbReference type="PROSITE" id="PS50885"/>
    </source>
</evidence>
<comment type="caution">
    <text evidence="18">The sequence shown here is derived from an EMBL/GenBank/DDBJ whole genome shotgun (WGS) entry which is preliminary data.</text>
</comment>
<evidence type="ECO:0000256" key="10">
    <source>
        <dbReference type="ARBA" id="ARBA00022777"/>
    </source>
</evidence>
<dbReference type="Proteomes" id="UP000033874">
    <property type="component" value="Unassembled WGS sequence"/>
</dbReference>
<evidence type="ECO:0000256" key="2">
    <source>
        <dbReference type="ARBA" id="ARBA00004429"/>
    </source>
</evidence>
<dbReference type="CDD" id="cd00075">
    <property type="entry name" value="HATPase"/>
    <property type="match status" value="1"/>
</dbReference>
<dbReference type="EC" id="2.7.13.3" evidence="3"/>
<dbReference type="SUPFAM" id="SSF55874">
    <property type="entry name" value="ATPase domain of HSP90 chaperone/DNA topoisomerase II/histidine kinase"/>
    <property type="match status" value="1"/>
</dbReference>
<evidence type="ECO:0000256" key="13">
    <source>
        <dbReference type="ARBA" id="ARBA00023012"/>
    </source>
</evidence>
<keyword evidence="7" id="KW-0808">Transferase</keyword>
<dbReference type="Pfam" id="PF00672">
    <property type="entry name" value="HAMP"/>
    <property type="match status" value="1"/>
</dbReference>
<evidence type="ECO:0000259" key="16">
    <source>
        <dbReference type="PROSITE" id="PS50109"/>
    </source>
</evidence>
<dbReference type="Pfam" id="PF02518">
    <property type="entry name" value="HATPase_c"/>
    <property type="match status" value="1"/>
</dbReference>
<dbReference type="Gene3D" id="1.10.287.130">
    <property type="match status" value="1"/>
</dbReference>
<dbReference type="SMART" id="SM00304">
    <property type="entry name" value="HAMP"/>
    <property type="match status" value="1"/>
</dbReference>
<dbReference type="InterPro" id="IPR003661">
    <property type="entry name" value="HisK_dim/P_dom"/>
</dbReference>
<evidence type="ECO:0000256" key="15">
    <source>
        <dbReference type="SAM" id="Phobius"/>
    </source>
</evidence>
<dbReference type="GO" id="GO:0005524">
    <property type="term" value="F:ATP binding"/>
    <property type="evidence" value="ECO:0007669"/>
    <property type="project" value="UniProtKB-KW"/>
</dbReference>
<dbReference type="InterPro" id="IPR036097">
    <property type="entry name" value="HisK_dim/P_sf"/>
</dbReference>
<dbReference type="AlphaFoldDB" id="A0A0M3AWJ6"/>
<keyword evidence="11" id="KW-0067">ATP-binding</keyword>
<dbReference type="InterPro" id="IPR004358">
    <property type="entry name" value="Sig_transdc_His_kin-like_C"/>
</dbReference>
<evidence type="ECO:0000256" key="11">
    <source>
        <dbReference type="ARBA" id="ARBA00022840"/>
    </source>
</evidence>
<feature type="transmembrane region" description="Helical" evidence="15">
    <location>
        <begin position="12"/>
        <end position="35"/>
    </location>
</feature>
<evidence type="ECO:0000256" key="1">
    <source>
        <dbReference type="ARBA" id="ARBA00000085"/>
    </source>
</evidence>
<evidence type="ECO:0000256" key="6">
    <source>
        <dbReference type="ARBA" id="ARBA00022553"/>
    </source>
</evidence>
<feature type="transmembrane region" description="Helical" evidence="15">
    <location>
        <begin position="169"/>
        <end position="190"/>
    </location>
</feature>
<dbReference type="PRINTS" id="PR00344">
    <property type="entry name" value="BCTRLSENSOR"/>
</dbReference>
<sequence length="450" mass="50334">MKRLRLWPQGLVAQIIILVAIALFVAQAINFALLLRERTRIELTAQTAPGVYRIVDALDNRPNRRSGEDGDRRRVQFLTQAPALQGMPRPDVERRATAMFADIGLTIRSVRVVEESQPLPMRRWDNFRLRAAGERPHDMRMARLVMVAEYEPGKWAMTQSRIGARQPRFGGWLVGQTLILYAIVLVPLLWVGRRLARPLRQLTRSAEQFARTGSADPVEERGPGDVRQLTTAFNAMRSRIFAMLNEKDRMLGAIGHDLRTPLASLRVRTESVEDEGERARMSETIDEMNRMLEDILSLARAGRSSEARQKVDLSALADAVVEDFLELGSPVELADNERAVATVRPQQIRRALRNLIENAIVYGERAHVSVEHGDSMIRLIVADEGPGISEDRMEEMMEPFTRLEGSRNRETGGAGLGLALVRAIMTEHGGALRLANRPQGGLEASLVLPA</sequence>
<dbReference type="Gene3D" id="3.30.565.10">
    <property type="entry name" value="Histidine kinase-like ATPase, C-terminal domain"/>
    <property type="match status" value="1"/>
</dbReference>
<keyword evidence="9" id="KW-0547">Nucleotide-binding</keyword>
<evidence type="ECO:0000256" key="8">
    <source>
        <dbReference type="ARBA" id="ARBA00022692"/>
    </source>
</evidence>
<dbReference type="EMBL" id="LBIC01000001">
    <property type="protein sequence ID" value="KKW94200.1"/>
    <property type="molecule type" value="Genomic_DNA"/>
</dbReference>
<name>A0A0M3AWJ6_9SPHN</name>
<organism evidence="18 19">
    <name type="scientific">Sphingobium chungbukense</name>
    <dbReference type="NCBI Taxonomy" id="56193"/>
    <lineage>
        <taxon>Bacteria</taxon>
        <taxon>Pseudomonadati</taxon>
        <taxon>Pseudomonadota</taxon>
        <taxon>Alphaproteobacteria</taxon>
        <taxon>Sphingomonadales</taxon>
        <taxon>Sphingomonadaceae</taxon>
        <taxon>Sphingobium</taxon>
    </lineage>
</organism>
<keyword evidence="13" id="KW-0902">Two-component regulatory system</keyword>
<dbReference type="SMART" id="SM00388">
    <property type="entry name" value="HisKA"/>
    <property type="match status" value="1"/>
</dbReference>
<dbReference type="SUPFAM" id="SSF47384">
    <property type="entry name" value="Homodimeric domain of signal transducing histidine kinase"/>
    <property type="match status" value="1"/>
</dbReference>
<dbReference type="GO" id="GO:0005886">
    <property type="term" value="C:plasma membrane"/>
    <property type="evidence" value="ECO:0007669"/>
    <property type="project" value="UniProtKB-SubCell"/>
</dbReference>
<keyword evidence="14 15" id="KW-0472">Membrane</keyword>
<protein>
    <recommendedName>
        <fullName evidence="3">histidine kinase</fullName>
        <ecNumber evidence="3">2.7.13.3</ecNumber>
    </recommendedName>
</protein>
<gene>
    <name evidence="18" type="ORF">YP76_05055</name>
</gene>
<comment type="subcellular location">
    <subcellularLocation>
        <location evidence="2">Cell inner membrane</location>
        <topology evidence="2">Multi-pass membrane protein</topology>
    </subcellularLocation>
</comment>
<keyword evidence="8 15" id="KW-0812">Transmembrane</keyword>
<keyword evidence="10 18" id="KW-0418">Kinase</keyword>
<dbReference type="CDD" id="cd06225">
    <property type="entry name" value="HAMP"/>
    <property type="match status" value="1"/>
</dbReference>
<evidence type="ECO:0000256" key="14">
    <source>
        <dbReference type="ARBA" id="ARBA00023136"/>
    </source>
</evidence>
<dbReference type="PROSITE" id="PS50109">
    <property type="entry name" value="HIS_KIN"/>
    <property type="match status" value="1"/>
</dbReference>
<keyword evidence="6" id="KW-0597">Phosphoprotein</keyword>
<keyword evidence="12 15" id="KW-1133">Transmembrane helix</keyword>
<dbReference type="InterPro" id="IPR036890">
    <property type="entry name" value="HATPase_C_sf"/>
</dbReference>
<dbReference type="PROSITE" id="PS50885">
    <property type="entry name" value="HAMP"/>
    <property type="match status" value="1"/>
</dbReference>
<dbReference type="PATRIC" id="fig|56193.3.peg.1041"/>
<dbReference type="SUPFAM" id="SSF158472">
    <property type="entry name" value="HAMP domain-like"/>
    <property type="match status" value="1"/>
</dbReference>
<dbReference type="PANTHER" id="PTHR44936:SF5">
    <property type="entry name" value="SENSOR HISTIDINE KINASE ENVZ"/>
    <property type="match status" value="1"/>
</dbReference>
<feature type="domain" description="Histidine kinase" evidence="16">
    <location>
        <begin position="253"/>
        <end position="450"/>
    </location>
</feature>
<accession>A0A0M3AWJ6</accession>
<dbReference type="SMART" id="SM00387">
    <property type="entry name" value="HATPase_c"/>
    <property type="match status" value="1"/>
</dbReference>
<proteinExistence type="predicted"/>
<evidence type="ECO:0000256" key="12">
    <source>
        <dbReference type="ARBA" id="ARBA00022989"/>
    </source>
</evidence>
<dbReference type="InterPro" id="IPR005467">
    <property type="entry name" value="His_kinase_dom"/>
</dbReference>
<dbReference type="GO" id="GO:0000155">
    <property type="term" value="F:phosphorelay sensor kinase activity"/>
    <property type="evidence" value="ECO:0007669"/>
    <property type="project" value="InterPro"/>
</dbReference>
<evidence type="ECO:0000256" key="7">
    <source>
        <dbReference type="ARBA" id="ARBA00022679"/>
    </source>
</evidence>
<keyword evidence="4" id="KW-1003">Cell membrane</keyword>
<dbReference type="Pfam" id="PF00512">
    <property type="entry name" value="HisKA"/>
    <property type="match status" value="1"/>
</dbReference>
<keyword evidence="19" id="KW-1185">Reference proteome</keyword>
<comment type="catalytic activity">
    <reaction evidence="1">
        <text>ATP + protein L-histidine = ADP + protein N-phospho-L-histidine.</text>
        <dbReference type="EC" id="2.7.13.3"/>
    </reaction>
</comment>
<dbReference type="InterPro" id="IPR003594">
    <property type="entry name" value="HATPase_dom"/>
</dbReference>
<dbReference type="PANTHER" id="PTHR44936">
    <property type="entry name" value="SENSOR PROTEIN CREC"/>
    <property type="match status" value="1"/>
</dbReference>
<evidence type="ECO:0000256" key="5">
    <source>
        <dbReference type="ARBA" id="ARBA00022519"/>
    </source>
</evidence>
<reference evidence="18 19" key="1">
    <citation type="submission" date="2015-04" db="EMBL/GenBank/DDBJ databases">
        <title>Genome sequence of aromatic hydrocarbons-degrading Sphingobium chungbukense DJ77.</title>
        <authorList>
            <person name="Kim Y.-C."/>
            <person name="Chae J.-C."/>
        </authorList>
    </citation>
    <scope>NUCLEOTIDE SEQUENCE [LARGE SCALE GENOMIC DNA]</scope>
    <source>
        <strain evidence="18 19">DJ77</strain>
    </source>
</reference>
<dbReference type="STRING" id="56193.YP76_05055"/>
<dbReference type="InterPro" id="IPR050980">
    <property type="entry name" value="2C_sensor_his_kinase"/>
</dbReference>
<evidence type="ECO:0000313" key="18">
    <source>
        <dbReference type="EMBL" id="KKW94200.1"/>
    </source>
</evidence>
<evidence type="ECO:0000256" key="3">
    <source>
        <dbReference type="ARBA" id="ARBA00012438"/>
    </source>
</evidence>
<evidence type="ECO:0000256" key="9">
    <source>
        <dbReference type="ARBA" id="ARBA00022741"/>
    </source>
</evidence>
<feature type="domain" description="HAMP" evidence="17">
    <location>
        <begin position="193"/>
        <end position="245"/>
    </location>
</feature>
<evidence type="ECO:0000313" key="19">
    <source>
        <dbReference type="Proteomes" id="UP000033874"/>
    </source>
</evidence>
<dbReference type="RefSeq" id="WP_046762655.1">
    <property type="nucleotide sequence ID" value="NZ_LBIC01000001.1"/>
</dbReference>
<evidence type="ECO:0000256" key="4">
    <source>
        <dbReference type="ARBA" id="ARBA00022475"/>
    </source>
</evidence>
<keyword evidence="5" id="KW-0997">Cell inner membrane</keyword>